<evidence type="ECO:0000313" key="8">
    <source>
        <dbReference type="EMBL" id="KAJ8770878.1"/>
    </source>
</evidence>
<dbReference type="InterPro" id="IPR001087">
    <property type="entry name" value="GDSL"/>
</dbReference>
<evidence type="ECO:0000256" key="2">
    <source>
        <dbReference type="ARBA" id="ARBA00008668"/>
    </source>
</evidence>
<evidence type="ECO:0008006" key="10">
    <source>
        <dbReference type="Google" id="ProtNLM"/>
    </source>
</evidence>
<gene>
    <name evidence="8" type="ORF">K2173_021793</name>
</gene>
<sequence length="189" mass="21039">MGDNDYVNNYFKPKFYSTSKKYTLNNMPRSSLKNMNCNYGYAYSTLVPICTSIKNIFEIKTLHDHGARKIALIGIGPLGCAPVVVRKSTGMNGSSYVDEVNNSLQIFNSKLRPLVDKFNKALANAKFIYLDAFKIYSSLFSGFKVTNASCCEVIPGTPACIPLPTPCPDRGNHFWWDALHPSATNEQFA</sequence>
<accession>A0AAV8TVK3</accession>
<dbReference type="Pfam" id="PF00657">
    <property type="entry name" value="Lipase_GDSL"/>
    <property type="match status" value="1"/>
</dbReference>
<dbReference type="GO" id="GO:0016788">
    <property type="term" value="F:hydrolase activity, acting on ester bonds"/>
    <property type="evidence" value="ECO:0007669"/>
    <property type="project" value="InterPro"/>
</dbReference>
<comment type="caution">
    <text evidence="8">The sequence shown here is derived from an EMBL/GenBank/DDBJ whole genome shotgun (WGS) entry which is preliminary data.</text>
</comment>
<evidence type="ECO:0000256" key="3">
    <source>
        <dbReference type="ARBA" id="ARBA00022525"/>
    </source>
</evidence>
<name>A0AAV8TVK3_9ROSI</name>
<dbReference type="GO" id="GO:0016042">
    <property type="term" value="P:lipid catabolic process"/>
    <property type="evidence" value="ECO:0007669"/>
    <property type="project" value="UniProtKB-KW"/>
</dbReference>
<protein>
    <recommendedName>
        <fullName evidence="10">GDSL esterase/lipase</fullName>
    </recommendedName>
</protein>
<dbReference type="AlphaFoldDB" id="A0AAV8TVK3"/>
<dbReference type="InterPro" id="IPR051238">
    <property type="entry name" value="GDSL_esterase/lipase"/>
</dbReference>
<evidence type="ECO:0000256" key="1">
    <source>
        <dbReference type="ARBA" id="ARBA00004613"/>
    </source>
</evidence>
<evidence type="ECO:0000256" key="6">
    <source>
        <dbReference type="ARBA" id="ARBA00022963"/>
    </source>
</evidence>
<organism evidence="8 9">
    <name type="scientific">Erythroxylum novogranatense</name>
    <dbReference type="NCBI Taxonomy" id="1862640"/>
    <lineage>
        <taxon>Eukaryota</taxon>
        <taxon>Viridiplantae</taxon>
        <taxon>Streptophyta</taxon>
        <taxon>Embryophyta</taxon>
        <taxon>Tracheophyta</taxon>
        <taxon>Spermatophyta</taxon>
        <taxon>Magnoliopsida</taxon>
        <taxon>eudicotyledons</taxon>
        <taxon>Gunneridae</taxon>
        <taxon>Pentapetalae</taxon>
        <taxon>rosids</taxon>
        <taxon>fabids</taxon>
        <taxon>Malpighiales</taxon>
        <taxon>Erythroxylaceae</taxon>
        <taxon>Erythroxylum</taxon>
    </lineage>
</organism>
<keyword evidence="9" id="KW-1185">Reference proteome</keyword>
<keyword evidence="4" id="KW-0732">Signal</keyword>
<dbReference type="EMBL" id="JAIWQS010000003">
    <property type="protein sequence ID" value="KAJ8770878.1"/>
    <property type="molecule type" value="Genomic_DNA"/>
</dbReference>
<comment type="similarity">
    <text evidence="2">Belongs to the 'GDSL' lipolytic enzyme family.</text>
</comment>
<keyword evidence="5" id="KW-0378">Hydrolase</keyword>
<keyword evidence="6" id="KW-0442">Lipid degradation</keyword>
<evidence type="ECO:0000256" key="5">
    <source>
        <dbReference type="ARBA" id="ARBA00022801"/>
    </source>
</evidence>
<keyword evidence="7" id="KW-0443">Lipid metabolism</keyword>
<evidence type="ECO:0000313" key="9">
    <source>
        <dbReference type="Proteomes" id="UP001159364"/>
    </source>
</evidence>
<proteinExistence type="inferred from homology"/>
<dbReference type="PANTHER" id="PTHR45650">
    <property type="entry name" value="GDSL-LIKE LIPASE/ACYLHYDROLASE-RELATED"/>
    <property type="match status" value="1"/>
</dbReference>
<dbReference type="InterPro" id="IPR036514">
    <property type="entry name" value="SGNH_hydro_sf"/>
</dbReference>
<evidence type="ECO:0000256" key="7">
    <source>
        <dbReference type="ARBA" id="ARBA00023098"/>
    </source>
</evidence>
<comment type="subcellular location">
    <subcellularLocation>
        <location evidence="1">Secreted</location>
    </subcellularLocation>
</comment>
<dbReference type="PANTHER" id="PTHR45650:SF3">
    <property type="entry name" value="OS01G0748500 PROTEIN"/>
    <property type="match status" value="1"/>
</dbReference>
<keyword evidence="3" id="KW-0964">Secreted</keyword>
<dbReference type="Gene3D" id="3.40.50.1110">
    <property type="entry name" value="SGNH hydrolase"/>
    <property type="match status" value="1"/>
</dbReference>
<reference evidence="8 9" key="1">
    <citation type="submission" date="2021-09" db="EMBL/GenBank/DDBJ databases">
        <title>Genomic insights and catalytic innovation underlie evolution of tropane alkaloids biosynthesis.</title>
        <authorList>
            <person name="Wang Y.-J."/>
            <person name="Tian T."/>
            <person name="Huang J.-P."/>
            <person name="Huang S.-X."/>
        </authorList>
    </citation>
    <scope>NUCLEOTIDE SEQUENCE [LARGE SCALE GENOMIC DNA]</scope>
    <source>
        <strain evidence="8">KIB-2018</strain>
        <tissue evidence="8">Leaf</tissue>
    </source>
</reference>
<evidence type="ECO:0000256" key="4">
    <source>
        <dbReference type="ARBA" id="ARBA00022729"/>
    </source>
</evidence>
<dbReference type="GO" id="GO:0005576">
    <property type="term" value="C:extracellular region"/>
    <property type="evidence" value="ECO:0007669"/>
    <property type="project" value="UniProtKB-SubCell"/>
</dbReference>
<dbReference type="Proteomes" id="UP001159364">
    <property type="component" value="Linkage Group LG03"/>
</dbReference>